<keyword evidence="6" id="KW-0030">Aminoacyl-tRNA synthetase</keyword>
<keyword evidence="10" id="KW-0812">Transmembrane</keyword>
<comment type="catalytic activity">
    <reaction evidence="8">
        <text>tRNA(Pro) + L-proline + ATP = L-prolyl-tRNA(Pro) + AMP + diphosphate</text>
        <dbReference type="Rhea" id="RHEA:14305"/>
        <dbReference type="Rhea" id="RHEA-COMP:9700"/>
        <dbReference type="Rhea" id="RHEA-COMP:9702"/>
        <dbReference type="ChEBI" id="CHEBI:30616"/>
        <dbReference type="ChEBI" id="CHEBI:33019"/>
        <dbReference type="ChEBI" id="CHEBI:60039"/>
        <dbReference type="ChEBI" id="CHEBI:78442"/>
        <dbReference type="ChEBI" id="CHEBI:78532"/>
        <dbReference type="ChEBI" id="CHEBI:456215"/>
        <dbReference type="EC" id="6.1.1.15"/>
    </reaction>
</comment>
<sequence length="647" mass="72048">MSEEEVVDPAVLAAKKAEREAKKAAKKAAKEKKALEKKAKQEAAAKAAAAKKAAAAANTSQFVVDKAGDFAEWFDQILTMADVVDKRYPVKGMDVFKPYGYYMHRNIMRMVEDEWEEQGCEHALFPSCIPQSLLDKEAEHLEGFVPEAYWVDYAGKTKLDDRLALRPTSETAMYSMFSMWIRTYRDLPLKMHQTCSVYRFETKSTKPLIRVREIPWNEAHTCHATKAEAQENLDAAWESYDKVFHGELGFWGVKLYRAPWDKFAGADHTEVLDVVMPCGRVLQTVGAHNLGQRFSKGFDIKFKDENNEDKHSWMTCYGISTRVLAAAISAHGDSKGLILPPALAQKQVVIVPIIRKTGREEVYARCAELAKELKAAGIRAHVDTRDLSPGAKFFFWEMKGVPVRVEVVAGPSSGSTPQQMDRLTDLVKRDLDALQTRLRGMDARGGKGVLARHNRAAMNALQVSVASKTHDFQTALRKHSKAVAEAENRRGAYASQSALSLMDAPVVSLLGDTDEGGAFPGVQGMDPNTNRGDPAVDERALIPAEAMSALTVLSSEAELDVRARSIGVINRTLGEISQMYRRLNMILEEQGQGLLQVDGNMDAVVENVETGQTHLERYLTRLEGSRWLMMKIVGVLFVFMLLFAFIR</sequence>
<name>A0A9K3CP43_9EUKA</name>
<dbReference type="Pfam" id="PF05739">
    <property type="entry name" value="SNARE"/>
    <property type="match status" value="1"/>
</dbReference>
<dbReference type="SMART" id="SM00397">
    <property type="entry name" value="t_SNARE"/>
    <property type="match status" value="1"/>
</dbReference>
<feature type="domain" description="Aminoacyl-transfer RNA synthetases class-II family profile" evidence="12">
    <location>
        <begin position="98"/>
        <end position="340"/>
    </location>
</feature>
<evidence type="ECO:0000313" key="13">
    <source>
        <dbReference type="EMBL" id="GIQ80761.1"/>
    </source>
</evidence>
<dbReference type="GO" id="GO:0017101">
    <property type="term" value="C:aminoacyl-tRNA synthetase multienzyme complex"/>
    <property type="evidence" value="ECO:0007669"/>
    <property type="project" value="TreeGrafter"/>
</dbReference>
<dbReference type="FunFam" id="3.30.930.10:FF:000037">
    <property type="entry name" value="Proline--tRNA ligase"/>
    <property type="match status" value="1"/>
</dbReference>
<dbReference type="InterPro" id="IPR006195">
    <property type="entry name" value="aa-tRNA-synth_II"/>
</dbReference>
<dbReference type="PROSITE" id="PS50192">
    <property type="entry name" value="T_SNARE"/>
    <property type="match status" value="1"/>
</dbReference>
<feature type="transmembrane region" description="Helical" evidence="10">
    <location>
        <begin position="627"/>
        <end position="646"/>
    </location>
</feature>
<dbReference type="PANTHER" id="PTHR43382:SF2">
    <property type="entry name" value="BIFUNCTIONAL GLUTAMATE_PROLINE--TRNA LIGASE"/>
    <property type="match status" value="1"/>
</dbReference>
<dbReference type="PANTHER" id="PTHR43382">
    <property type="entry name" value="PROLYL-TRNA SYNTHETASE"/>
    <property type="match status" value="1"/>
</dbReference>
<evidence type="ECO:0000256" key="7">
    <source>
        <dbReference type="ARBA" id="ARBA00029731"/>
    </source>
</evidence>
<evidence type="ECO:0000256" key="10">
    <source>
        <dbReference type="SAM" id="Phobius"/>
    </source>
</evidence>
<protein>
    <recommendedName>
        <fullName evidence="1">proline--tRNA ligase</fullName>
        <ecNumber evidence="1">6.1.1.15</ecNumber>
    </recommendedName>
    <alternativeName>
        <fullName evidence="7">Prolyl-tRNA synthetase</fullName>
    </alternativeName>
</protein>
<evidence type="ECO:0000256" key="3">
    <source>
        <dbReference type="ARBA" id="ARBA00022741"/>
    </source>
</evidence>
<evidence type="ECO:0000256" key="9">
    <source>
        <dbReference type="SAM" id="Coils"/>
    </source>
</evidence>
<dbReference type="InterPro" id="IPR010989">
    <property type="entry name" value="SNARE"/>
</dbReference>
<evidence type="ECO:0000256" key="6">
    <source>
        <dbReference type="ARBA" id="ARBA00023146"/>
    </source>
</evidence>
<dbReference type="SUPFAM" id="SSF55681">
    <property type="entry name" value="Class II aaRS and biotin synthetases"/>
    <property type="match status" value="1"/>
</dbReference>
<organism evidence="13 14">
    <name type="scientific">Kipferlia bialata</name>
    <dbReference type="NCBI Taxonomy" id="797122"/>
    <lineage>
        <taxon>Eukaryota</taxon>
        <taxon>Metamonada</taxon>
        <taxon>Carpediemonas-like organisms</taxon>
        <taxon>Kipferlia</taxon>
    </lineage>
</organism>
<dbReference type="OrthoDB" id="1350766at2759"/>
<dbReference type="SUPFAM" id="SSF52954">
    <property type="entry name" value="Class II aaRS ABD-related"/>
    <property type="match status" value="1"/>
</dbReference>
<dbReference type="Gene3D" id="1.20.58.70">
    <property type="match status" value="1"/>
</dbReference>
<feature type="domain" description="T-SNARE coiled-coil homology" evidence="11">
    <location>
        <begin position="556"/>
        <end position="618"/>
    </location>
</feature>
<dbReference type="EMBL" id="BDIP01000236">
    <property type="protein sequence ID" value="GIQ80761.1"/>
    <property type="molecule type" value="Genomic_DNA"/>
</dbReference>
<keyword evidence="2 13" id="KW-0436">Ligase</keyword>
<dbReference type="GO" id="GO:0006433">
    <property type="term" value="P:prolyl-tRNA aminoacylation"/>
    <property type="evidence" value="ECO:0007669"/>
    <property type="project" value="InterPro"/>
</dbReference>
<dbReference type="EC" id="6.1.1.15" evidence="1"/>
<accession>A0A9K3CP43</accession>
<dbReference type="GO" id="GO:0016192">
    <property type="term" value="P:vesicle-mediated transport"/>
    <property type="evidence" value="ECO:0007669"/>
    <property type="project" value="InterPro"/>
</dbReference>
<evidence type="ECO:0000256" key="8">
    <source>
        <dbReference type="ARBA" id="ARBA00047671"/>
    </source>
</evidence>
<dbReference type="GO" id="GO:0016020">
    <property type="term" value="C:membrane"/>
    <property type="evidence" value="ECO:0007669"/>
    <property type="project" value="InterPro"/>
</dbReference>
<dbReference type="Gene3D" id="3.30.930.10">
    <property type="entry name" value="Bira Bifunctional Protein, Domain 2"/>
    <property type="match status" value="1"/>
</dbReference>
<dbReference type="GO" id="GO:0004827">
    <property type="term" value="F:proline-tRNA ligase activity"/>
    <property type="evidence" value="ECO:0007669"/>
    <property type="project" value="UniProtKB-EC"/>
</dbReference>
<dbReference type="InterPro" id="IPR004154">
    <property type="entry name" value="Anticodon-bd"/>
</dbReference>
<keyword evidence="3" id="KW-0547">Nucleotide-binding</keyword>
<dbReference type="GO" id="GO:0005524">
    <property type="term" value="F:ATP binding"/>
    <property type="evidence" value="ECO:0007669"/>
    <property type="project" value="UniProtKB-KW"/>
</dbReference>
<evidence type="ECO:0000256" key="4">
    <source>
        <dbReference type="ARBA" id="ARBA00022840"/>
    </source>
</evidence>
<dbReference type="PROSITE" id="PS50862">
    <property type="entry name" value="AA_TRNA_LIGASE_II"/>
    <property type="match status" value="1"/>
</dbReference>
<feature type="coiled-coil region" evidence="9">
    <location>
        <begin position="12"/>
        <end position="52"/>
    </location>
</feature>
<evidence type="ECO:0000256" key="5">
    <source>
        <dbReference type="ARBA" id="ARBA00022917"/>
    </source>
</evidence>
<dbReference type="Proteomes" id="UP000265618">
    <property type="component" value="Unassembled WGS sequence"/>
</dbReference>
<dbReference type="InterPro" id="IPR036621">
    <property type="entry name" value="Anticodon-bd_dom_sf"/>
</dbReference>
<keyword evidence="10" id="KW-0472">Membrane</keyword>
<dbReference type="InterPro" id="IPR002316">
    <property type="entry name" value="Pro-tRNA-ligase_IIa"/>
</dbReference>
<dbReference type="Gene3D" id="3.40.50.800">
    <property type="entry name" value="Anticodon-binding domain"/>
    <property type="match status" value="1"/>
</dbReference>
<dbReference type="Pfam" id="PF00587">
    <property type="entry name" value="tRNA-synt_2b"/>
    <property type="match status" value="1"/>
</dbReference>
<keyword evidence="9" id="KW-0175">Coiled coil</keyword>
<dbReference type="InterPro" id="IPR045864">
    <property type="entry name" value="aa-tRNA-synth_II/BPL/LPL"/>
</dbReference>
<gene>
    <name evidence="13" type="ORF">KIPB_001610</name>
</gene>
<proteinExistence type="predicted"/>
<keyword evidence="5" id="KW-0648">Protein biosynthesis</keyword>
<keyword evidence="4" id="KW-0067">ATP-binding</keyword>
<keyword evidence="10" id="KW-1133">Transmembrane helix</keyword>
<evidence type="ECO:0000256" key="2">
    <source>
        <dbReference type="ARBA" id="ARBA00022598"/>
    </source>
</evidence>
<dbReference type="InterPro" id="IPR004499">
    <property type="entry name" value="Pro-tRNA-ligase_IIa_arc-type"/>
</dbReference>
<keyword evidence="14" id="KW-1185">Reference proteome</keyword>
<dbReference type="InterPro" id="IPR000727">
    <property type="entry name" value="T_SNARE_dom"/>
</dbReference>
<dbReference type="Pfam" id="PF03129">
    <property type="entry name" value="HGTP_anticodon"/>
    <property type="match status" value="1"/>
</dbReference>
<dbReference type="GO" id="GO:0005737">
    <property type="term" value="C:cytoplasm"/>
    <property type="evidence" value="ECO:0007669"/>
    <property type="project" value="InterPro"/>
</dbReference>
<evidence type="ECO:0000256" key="1">
    <source>
        <dbReference type="ARBA" id="ARBA00012831"/>
    </source>
</evidence>
<evidence type="ECO:0000259" key="12">
    <source>
        <dbReference type="PROSITE" id="PS50862"/>
    </source>
</evidence>
<comment type="caution">
    <text evidence="13">The sequence shown here is derived from an EMBL/GenBank/DDBJ whole genome shotgun (WGS) entry which is preliminary data.</text>
</comment>
<evidence type="ECO:0000313" key="14">
    <source>
        <dbReference type="Proteomes" id="UP000265618"/>
    </source>
</evidence>
<dbReference type="SUPFAM" id="SSF47661">
    <property type="entry name" value="t-snare proteins"/>
    <property type="match status" value="1"/>
</dbReference>
<reference evidence="13 14" key="1">
    <citation type="journal article" date="2018" name="PLoS ONE">
        <title>The draft genome of Kipferlia bialata reveals reductive genome evolution in fornicate parasites.</title>
        <authorList>
            <person name="Tanifuji G."/>
            <person name="Takabayashi S."/>
            <person name="Kume K."/>
            <person name="Takagi M."/>
            <person name="Nakayama T."/>
            <person name="Kamikawa R."/>
            <person name="Inagaki Y."/>
            <person name="Hashimoto T."/>
        </authorList>
    </citation>
    <scope>NUCLEOTIDE SEQUENCE [LARGE SCALE GENOMIC DNA]</scope>
    <source>
        <strain evidence="13">NY0173</strain>
    </source>
</reference>
<dbReference type="AlphaFoldDB" id="A0A9K3CP43"/>
<dbReference type="PRINTS" id="PR01046">
    <property type="entry name" value="TRNASYNTHPRO"/>
</dbReference>
<dbReference type="InterPro" id="IPR002314">
    <property type="entry name" value="aa-tRNA-synt_IIb"/>
</dbReference>
<evidence type="ECO:0000259" key="11">
    <source>
        <dbReference type="PROSITE" id="PS50192"/>
    </source>
</evidence>